<dbReference type="Gene3D" id="1.10.606.10">
    <property type="entry name" value="Vanadium-containing Chloroperoxidase, domain 2"/>
    <property type="match status" value="1"/>
</dbReference>
<reference evidence="3" key="1">
    <citation type="submission" date="2020-02" db="EMBL/GenBank/DDBJ databases">
        <authorList>
            <person name="Meier V. D."/>
        </authorList>
    </citation>
    <scope>NUCLEOTIDE SEQUENCE</scope>
    <source>
        <strain evidence="3">AVDCRST_MAG56</strain>
    </source>
</reference>
<dbReference type="InterPro" id="IPR000326">
    <property type="entry name" value="PAP2/HPO"/>
</dbReference>
<feature type="chain" id="PRO_5026698501" description="Phosphatidic acid phosphatase type 2/haloperoxidase domain-containing protein" evidence="1">
    <location>
        <begin position="25"/>
        <end position="516"/>
    </location>
</feature>
<dbReference type="InterPro" id="IPR036938">
    <property type="entry name" value="PAP2/HPO_sf"/>
</dbReference>
<dbReference type="AlphaFoldDB" id="A0A6J4JEE4"/>
<dbReference type="GO" id="GO:0004601">
    <property type="term" value="F:peroxidase activity"/>
    <property type="evidence" value="ECO:0007669"/>
    <property type="project" value="InterPro"/>
</dbReference>
<protein>
    <recommendedName>
        <fullName evidence="2">Phosphatidic acid phosphatase type 2/haloperoxidase domain-containing protein</fullName>
    </recommendedName>
</protein>
<proteinExistence type="predicted"/>
<feature type="domain" description="Phosphatidic acid phosphatase type 2/haloperoxidase" evidence="2">
    <location>
        <begin position="402"/>
        <end position="499"/>
    </location>
</feature>
<dbReference type="InterPro" id="IPR052559">
    <property type="entry name" value="V-haloperoxidase"/>
</dbReference>
<gene>
    <name evidence="3" type="ORF">AVDCRST_MAG56-3535</name>
</gene>
<accession>A0A6J4JEE4</accession>
<evidence type="ECO:0000313" key="3">
    <source>
        <dbReference type="EMBL" id="CAA9278248.1"/>
    </source>
</evidence>
<dbReference type="SUPFAM" id="SSF48317">
    <property type="entry name" value="Acid phosphatase/Vanadium-dependent haloperoxidase"/>
    <property type="match status" value="2"/>
</dbReference>
<feature type="signal peptide" evidence="1">
    <location>
        <begin position="1"/>
        <end position="24"/>
    </location>
</feature>
<evidence type="ECO:0000259" key="2">
    <source>
        <dbReference type="Pfam" id="PF01569"/>
    </source>
</evidence>
<dbReference type="Pfam" id="PF01569">
    <property type="entry name" value="PAP2"/>
    <property type="match status" value="1"/>
</dbReference>
<keyword evidence="1" id="KW-0732">Signal</keyword>
<evidence type="ECO:0000256" key="1">
    <source>
        <dbReference type="SAM" id="SignalP"/>
    </source>
</evidence>
<name>A0A6J4JEE4_9SPHI</name>
<organism evidence="3">
    <name type="scientific">uncultured Cytophagales bacterium</name>
    <dbReference type="NCBI Taxonomy" id="158755"/>
    <lineage>
        <taxon>Bacteria</taxon>
        <taxon>Pseudomonadati</taxon>
        <taxon>Bacteroidota</taxon>
        <taxon>Sphingobacteriia</taxon>
        <taxon>Sphingobacteriales</taxon>
        <taxon>environmental samples</taxon>
    </lineage>
</organism>
<sequence>MKKNTLYGRLFPVLLAVAAMIALPGCDKQIEEYAPAPAAPSALEAGGGNWKTILIGSPAALEVAAPAAPNSGEYAAELAALKSTMAGVTDGQKNAAGYWQAGGVLRWNQIARELVAKYNLAPVNNEDNTYPVPDPKNPTAYPKYPFANPPYASRTYALLSVAQYDALVAAWHYKYRFNRPAPYAVDGSIKPLHGGSELPAYPSEDAVVAAASAEVLKYLFPGEVELLDGKAHEHADSRLWAGANVQSDLDAGAAIGRAVAQKVLAHARADGMSKAGTADWKAIEAACTARSEMPWKSMDAPARPPMLSGFGLLKTWNFGAAEVEALRPPPPPRTDSPEFQAALSEVKRYSQSVTRDQIRIIHYWADGVGTYTPPGHWNAIAEELIRKHGQSELRTARTLALLNTALMDAGVCCWDTKFHYYLPRPSQVDPSIRTLTGLPNFPAYTSGHSTFSGAAAAVLGYVFPDERPSLDATAAEASTSRLQGAIHYRFDCEVGLKCGRDIGAYAVQRGQADGAQ</sequence>
<dbReference type="Gene3D" id="1.10.606.20">
    <property type="match status" value="1"/>
</dbReference>
<dbReference type="EMBL" id="CADCTQ010000298">
    <property type="protein sequence ID" value="CAA9278248.1"/>
    <property type="molecule type" value="Genomic_DNA"/>
</dbReference>
<dbReference type="InterPro" id="IPR016119">
    <property type="entry name" value="Br/Cl_peroxidase_C"/>
</dbReference>
<dbReference type="CDD" id="cd03398">
    <property type="entry name" value="PAP2_haloperoxidase"/>
    <property type="match status" value="1"/>
</dbReference>
<dbReference type="PANTHER" id="PTHR34599">
    <property type="entry name" value="PEROXIDASE-RELATED"/>
    <property type="match status" value="1"/>
</dbReference>
<dbReference type="PANTHER" id="PTHR34599:SF1">
    <property type="entry name" value="PHOSPHATIDIC ACID PHOSPHATASE TYPE 2_HALOPEROXIDASE DOMAIN-CONTAINING PROTEIN"/>
    <property type="match status" value="1"/>
</dbReference>